<evidence type="ECO:0000313" key="2">
    <source>
        <dbReference type="EMBL" id="KAG4414084.1"/>
    </source>
</evidence>
<reference evidence="2" key="1">
    <citation type="submission" date="2021-02" db="EMBL/GenBank/DDBJ databases">
        <title>Genome sequence Cadophora malorum strain M34.</title>
        <authorList>
            <person name="Stefanovic E."/>
            <person name="Vu D."/>
            <person name="Scully C."/>
            <person name="Dijksterhuis J."/>
            <person name="Roader J."/>
            <person name="Houbraken J."/>
        </authorList>
    </citation>
    <scope>NUCLEOTIDE SEQUENCE</scope>
    <source>
        <strain evidence="2">M34</strain>
    </source>
</reference>
<feature type="chain" id="PRO_5034431809" evidence="1">
    <location>
        <begin position="20"/>
        <end position="123"/>
    </location>
</feature>
<evidence type="ECO:0000256" key="1">
    <source>
        <dbReference type="SAM" id="SignalP"/>
    </source>
</evidence>
<gene>
    <name evidence="2" type="ORF">IFR04_012785</name>
</gene>
<keyword evidence="3" id="KW-1185">Reference proteome</keyword>
<dbReference type="EMBL" id="JAFJYH010000282">
    <property type="protein sequence ID" value="KAG4414084.1"/>
    <property type="molecule type" value="Genomic_DNA"/>
</dbReference>
<accession>A0A8H7T617</accession>
<sequence>MQFSFNAVVGLLVATAVVAIPTPDTNVVSSIEARDNNVVNLFFDQSFKGQAFPITVKDGACTGVPMAIGRNTESATMPDNAVKCTFYRLSKCGGASDSKGSGDIANFRALLFKHVGSIRCDLE</sequence>
<dbReference type="AlphaFoldDB" id="A0A8H7T617"/>
<proteinExistence type="predicted"/>
<dbReference type="Proteomes" id="UP000664132">
    <property type="component" value="Unassembled WGS sequence"/>
</dbReference>
<name>A0A8H7T617_9HELO</name>
<evidence type="ECO:0000313" key="3">
    <source>
        <dbReference type="Proteomes" id="UP000664132"/>
    </source>
</evidence>
<feature type="signal peptide" evidence="1">
    <location>
        <begin position="1"/>
        <end position="19"/>
    </location>
</feature>
<keyword evidence="1" id="KW-0732">Signal</keyword>
<organism evidence="2 3">
    <name type="scientific">Cadophora malorum</name>
    <dbReference type="NCBI Taxonomy" id="108018"/>
    <lineage>
        <taxon>Eukaryota</taxon>
        <taxon>Fungi</taxon>
        <taxon>Dikarya</taxon>
        <taxon>Ascomycota</taxon>
        <taxon>Pezizomycotina</taxon>
        <taxon>Leotiomycetes</taxon>
        <taxon>Helotiales</taxon>
        <taxon>Ploettnerulaceae</taxon>
        <taxon>Cadophora</taxon>
    </lineage>
</organism>
<comment type="caution">
    <text evidence="2">The sequence shown here is derived from an EMBL/GenBank/DDBJ whole genome shotgun (WGS) entry which is preliminary data.</text>
</comment>
<protein>
    <submittedName>
        <fullName evidence="2">Uncharacterized protein</fullName>
    </submittedName>
</protein>